<evidence type="ECO:0000313" key="7">
    <source>
        <dbReference type="EMBL" id="KKL03947.1"/>
    </source>
</evidence>
<evidence type="ECO:0000259" key="6">
    <source>
        <dbReference type="PROSITE" id="PS51330"/>
    </source>
</evidence>
<dbReference type="GO" id="GO:0046655">
    <property type="term" value="P:folic acid metabolic process"/>
    <property type="evidence" value="ECO:0007669"/>
    <property type="project" value="TreeGrafter"/>
</dbReference>
<dbReference type="PRINTS" id="PR00070">
    <property type="entry name" value="DHFR"/>
</dbReference>
<evidence type="ECO:0000256" key="3">
    <source>
        <dbReference type="ARBA" id="ARBA00022563"/>
    </source>
</evidence>
<dbReference type="GO" id="GO:0050661">
    <property type="term" value="F:NADP binding"/>
    <property type="evidence" value="ECO:0007669"/>
    <property type="project" value="InterPro"/>
</dbReference>
<comment type="caution">
    <text evidence="7">The sequence shown here is derived from an EMBL/GenBank/DDBJ whole genome shotgun (WGS) entry which is preliminary data.</text>
</comment>
<keyword evidence="3" id="KW-0554">One-carbon metabolism</keyword>
<dbReference type="PANTHER" id="PTHR48069:SF3">
    <property type="entry name" value="DIHYDROFOLATE REDUCTASE"/>
    <property type="match status" value="1"/>
</dbReference>
<dbReference type="AlphaFoldDB" id="A0A0F9AQN6"/>
<protein>
    <recommendedName>
        <fullName evidence="2">dihydrofolate reductase</fullName>
        <ecNumber evidence="2">1.5.1.3</ecNumber>
    </recommendedName>
</protein>
<keyword evidence="5" id="KW-0560">Oxidoreductase</keyword>
<evidence type="ECO:0000256" key="4">
    <source>
        <dbReference type="ARBA" id="ARBA00022857"/>
    </source>
</evidence>
<evidence type="ECO:0000256" key="2">
    <source>
        <dbReference type="ARBA" id="ARBA00012856"/>
    </source>
</evidence>
<proteinExistence type="predicted"/>
<dbReference type="GO" id="GO:0006730">
    <property type="term" value="P:one-carbon metabolic process"/>
    <property type="evidence" value="ECO:0007669"/>
    <property type="project" value="UniProtKB-KW"/>
</dbReference>
<dbReference type="InterPro" id="IPR024072">
    <property type="entry name" value="DHFR-like_dom_sf"/>
</dbReference>
<dbReference type="SUPFAM" id="SSF53597">
    <property type="entry name" value="Dihydrofolate reductase-like"/>
    <property type="match status" value="1"/>
</dbReference>
<dbReference type="EMBL" id="LAZR01044726">
    <property type="protein sequence ID" value="KKL03947.1"/>
    <property type="molecule type" value="Genomic_DNA"/>
</dbReference>
<dbReference type="EC" id="1.5.1.3" evidence="2"/>
<dbReference type="GO" id="GO:0046452">
    <property type="term" value="P:dihydrofolate metabolic process"/>
    <property type="evidence" value="ECO:0007669"/>
    <property type="project" value="TreeGrafter"/>
</dbReference>
<comment type="pathway">
    <text evidence="1">Cofactor biosynthesis; tetrahydrofolate biosynthesis; 5,6,7,8-tetrahydrofolate from 7,8-dihydrofolate: step 1/1.</text>
</comment>
<dbReference type="Gene3D" id="3.40.430.10">
    <property type="entry name" value="Dihydrofolate Reductase, subunit A"/>
    <property type="match status" value="1"/>
</dbReference>
<dbReference type="GO" id="GO:0046654">
    <property type="term" value="P:tetrahydrofolate biosynthetic process"/>
    <property type="evidence" value="ECO:0007669"/>
    <property type="project" value="InterPro"/>
</dbReference>
<sequence>MINLIAAITYYPKEDQFIIAANGKLPHNSPEDMARFQKLTTGGVVIMGRKTFFTLDGALPDRTNIILSRSPMFHLSKAYVARDLEEALEIASKYSSDIWIIGGGQVYKEALEKDIPDRLYISEMRGHWQDDPVSTEITSTAVLFPTEAPVVTFPRVNWQYYKALYIENFEDHFLKILSKNSLDVL</sequence>
<dbReference type="InterPro" id="IPR012259">
    <property type="entry name" value="DHFR"/>
</dbReference>
<name>A0A0F9AQN6_9ZZZZ</name>
<reference evidence="7" key="1">
    <citation type="journal article" date="2015" name="Nature">
        <title>Complex archaea that bridge the gap between prokaryotes and eukaryotes.</title>
        <authorList>
            <person name="Spang A."/>
            <person name="Saw J.H."/>
            <person name="Jorgensen S.L."/>
            <person name="Zaremba-Niedzwiedzka K."/>
            <person name="Martijn J."/>
            <person name="Lind A.E."/>
            <person name="van Eijk R."/>
            <person name="Schleper C."/>
            <person name="Guy L."/>
            <person name="Ettema T.J."/>
        </authorList>
    </citation>
    <scope>NUCLEOTIDE SEQUENCE</scope>
</reference>
<dbReference type="InterPro" id="IPR001796">
    <property type="entry name" value="DHFR_dom"/>
</dbReference>
<accession>A0A0F9AQN6</accession>
<dbReference type="Pfam" id="PF00186">
    <property type="entry name" value="DHFR_1"/>
    <property type="match status" value="1"/>
</dbReference>
<keyword evidence="4" id="KW-0521">NADP</keyword>
<dbReference type="CDD" id="cd00209">
    <property type="entry name" value="DHFR"/>
    <property type="match status" value="1"/>
</dbReference>
<evidence type="ECO:0000256" key="1">
    <source>
        <dbReference type="ARBA" id="ARBA00004903"/>
    </source>
</evidence>
<organism evidence="7">
    <name type="scientific">marine sediment metagenome</name>
    <dbReference type="NCBI Taxonomy" id="412755"/>
    <lineage>
        <taxon>unclassified sequences</taxon>
        <taxon>metagenomes</taxon>
        <taxon>ecological metagenomes</taxon>
    </lineage>
</organism>
<dbReference type="GO" id="GO:0004146">
    <property type="term" value="F:dihydrofolate reductase activity"/>
    <property type="evidence" value="ECO:0007669"/>
    <property type="project" value="UniProtKB-EC"/>
</dbReference>
<dbReference type="PANTHER" id="PTHR48069">
    <property type="entry name" value="DIHYDROFOLATE REDUCTASE"/>
    <property type="match status" value="1"/>
</dbReference>
<feature type="domain" description="DHFR" evidence="6">
    <location>
        <begin position="1"/>
        <end position="185"/>
    </location>
</feature>
<dbReference type="PROSITE" id="PS51330">
    <property type="entry name" value="DHFR_2"/>
    <property type="match status" value="1"/>
</dbReference>
<evidence type="ECO:0000256" key="5">
    <source>
        <dbReference type="ARBA" id="ARBA00023002"/>
    </source>
</evidence>
<gene>
    <name evidence="7" type="ORF">LCGC14_2620990</name>
</gene>